<evidence type="ECO:0000313" key="2">
    <source>
        <dbReference type="EMBL" id="MBB6335139.1"/>
    </source>
</evidence>
<gene>
    <name evidence="2" type="ORF">HD592_001704</name>
</gene>
<evidence type="ECO:0000313" key="3">
    <source>
        <dbReference type="Proteomes" id="UP000617426"/>
    </source>
</evidence>
<keyword evidence="1" id="KW-0472">Membrane</keyword>
<dbReference type="AlphaFoldDB" id="A0A923E3A8"/>
<proteinExistence type="predicted"/>
<dbReference type="Proteomes" id="UP000617426">
    <property type="component" value="Unassembled WGS sequence"/>
</dbReference>
<keyword evidence="1" id="KW-1133">Transmembrane helix</keyword>
<feature type="transmembrane region" description="Helical" evidence="1">
    <location>
        <begin position="36"/>
        <end position="56"/>
    </location>
</feature>
<reference evidence="2" key="1">
    <citation type="submission" date="2020-08" db="EMBL/GenBank/DDBJ databases">
        <title>Sequencing the genomes of 1000 actinobacteria strains.</title>
        <authorList>
            <person name="Klenk H.-P."/>
        </authorList>
    </citation>
    <scope>NUCLEOTIDE SEQUENCE</scope>
    <source>
        <strain evidence="2">DSM 10695</strain>
    </source>
</reference>
<name>A0A923E3A8_9ACTO</name>
<organism evidence="2 3">
    <name type="scientific">Schaalia hyovaginalis</name>
    <dbReference type="NCBI Taxonomy" id="29316"/>
    <lineage>
        <taxon>Bacteria</taxon>
        <taxon>Bacillati</taxon>
        <taxon>Actinomycetota</taxon>
        <taxon>Actinomycetes</taxon>
        <taxon>Actinomycetales</taxon>
        <taxon>Actinomycetaceae</taxon>
        <taxon>Schaalia</taxon>
    </lineage>
</organism>
<accession>A0A923E3A8</accession>
<dbReference type="EMBL" id="JACHMK010000001">
    <property type="protein sequence ID" value="MBB6335139.1"/>
    <property type="molecule type" value="Genomic_DNA"/>
</dbReference>
<comment type="caution">
    <text evidence="2">The sequence shown here is derived from an EMBL/GenBank/DDBJ whole genome shotgun (WGS) entry which is preliminary data.</text>
</comment>
<feature type="transmembrane region" description="Helical" evidence="1">
    <location>
        <begin position="12"/>
        <end position="29"/>
    </location>
</feature>
<protein>
    <submittedName>
        <fullName evidence="2">Uncharacterized protein</fullName>
    </submittedName>
</protein>
<dbReference type="RefSeq" id="WP_184453350.1">
    <property type="nucleotide sequence ID" value="NZ_JACHMK010000001.1"/>
</dbReference>
<sequence>MSYTGQPIVDWVLTIAGNILIIVLVYNAIQYFAQKAWGAMAGLVAAAVVVGSFVWANAQTITFLKWIIGQFFGA</sequence>
<keyword evidence="3" id="KW-1185">Reference proteome</keyword>
<keyword evidence="1" id="KW-0812">Transmembrane</keyword>
<evidence type="ECO:0000256" key="1">
    <source>
        <dbReference type="SAM" id="Phobius"/>
    </source>
</evidence>